<evidence type="ECO:0000256" key="7">
    <source>
        <dbReference type="ARBA" id="ARBA00023242"/>
    </source>
</evidence>
<dbReference type="Gene3D" id="1.10.10.10">
    <property type="entry name" value="Winged helix-like DNA-binding domain superfamily/Winged helix DNA-binding domain"/>
    <property type="match status" value="2"/>
</dbReference>
<evidence type="ECO:0000256" key="6">
    <source>
        <dbReference type="ARBA" id="ARBA00023163"/>
    </source>
</evidence>
<protein>
    <recommendedName>
        <fullName evidence="8">Paired box protein Pax-8</fullName>
    </recommendedName>
</protein>
<keyword evidence="2" id="KW-0217">Developmental protein</keyword>
<keyword evidence="6" id="KW-0804">Transcription</keyword>
<dbReference type="PROSITE" id="PS51057">
    <property type="entry name" value="PAIRED_2"/>
    <property type="match status" value="1"/>
</dbReference>
<evidence type="ECO:0000256" key="9">
    <source>
        <dbReference type="SAM" id="MobiDB-lite"/>
    </source>
</evidence>
<evidence type="ECO:0000313" key="11">
    <source>
        <dbReference type="EMBL" id="KAL1274364.1"/>
    </source>
</evidence>
<dbReference type="InterPro" id="IPR043182">
    <property type="entry name" value="PAIRED_DNA-bd_dom"/>
</dbReference>
<evidence type="ECO:0000256" key="4">
    <source>
        <dbReference type="ARBA" id="ARBA00023015"/>
    </source>
</evidence>
<dbReference type="EMBL" id="JAYMGO010000005">
    <property type="protein sequence ID" value="KAL1274364.1"/>
    <property type="molecule type" value="Genomic_DNA"/>
</dbReference>
<evidence type="ECO:0000256" key="3">
    <source>
        <dbReference type="ARBA" id="ARBA00022724"/>
    </source>
</evidence>
<accession>A0ABR3NBQ1</accession>
<dbReference type="Pfam" id="PF00292">
    <property type="entry name" value="PAX"/>
    <property type="match status" value="1"/>
</dbReference>
<proteinExistence type="predicted"/>
<evidence type="ECO:0000256" key="1">
    <source>
        <dbReference type="ARBA" id="ARBA00004123"/>
    </source>
</evidence>
<reference evidence="11 12" key="1">
    <citation type="submission" date="2023-09" db="EMBL/GenBank/DDBJ databases">
        <authorList>
            <person name="Wang M."/>
        </authorList>
    </citation>
    <scope>NUCLEOTIDE SEQUENCE [LARGE SCALE GENOMIC DNA]</scope>
    <source>
        <strain evidence="11">GT-2023</strain>
        <tissue evidence="11">Liver</tissue>
    </source>
</reference>
<dbReference type="PROSITE" id="PS00034">
    <property type="entry name" value="PAIRED_1"/>
    <property type="match status" value="1"/>
</dbReference>
<dbReference type="PRINTS" id="PR00027">
    <property type="entry name" value="PAIREDBOX"/>
</dbReference>
<evidence type="ECO:0000256" key="8">
    <source>
        <dbReference type="ARBA" id="ARBA00039822"/>
    </source>
</evidence>
<evidence type="ECO:0000313" key="12">
    <source>
        <dbReference type="Proteomes" id="UP001558613"/>
    </source>
</evidence>
<evidence type="ECO:0000259" key="10">
    <source>
        <dbReference type="PROSITE" id="PS51057"/>
    </source>
</evidence>
<keyword evidence="7" id="KW-0539">Nucleus</keyword>
<dbReference type="InterPro" id="IPR022130">
    <property type="entry name" value="Pax2_C"/>
</dbReference>
<comment type="subcellular location">
    <subcellularLocation>
        <location evidence="1">Nucleus</location>
    </subcellularLocation>
</comment>
<feature type="region of interest" description="Disordered" evidence="9">
    <location>
        <begin position="174"/>
        <end position="247"/>
    </location>
</feature>
<keyword evidence="5" id="KW-0238">DNA-binding</keyword>
<dbReference type="SUPFAM" id="SSF46689">
    <property type="entry name" value="Homeodomain-like"/>
    <property type="match status" value="1"/>
</dbReference>
<dbReference type="InterPro" id="IPR001523">
    <property type="entry name" value="Paired_dom"/>
</dbReference>
<dbReference type="SMART" id="SM00351">
    <property type="entry name" value="PAX"/>
    <property type="match status" value="1"/>
</dbReference>
<dbReference type="Proteomes" id="UP001558613">
    <property type="component" value="Unassembled WGS sequence"/>
</dbReference>
<keyword evidence="4" id="KW-0805">Transcription regulation</keyword>
<dbReference type="PANTHER" id="PTHR45636:SF6">
    <property type="entry name" value="PAIRED BOX PROTEIN PAX-8"/>
    <property type="match status" value="1"/>
</dbReference>
<dbReference type="InterPro" id="IPR036388">
    <property type="entry name" value="WH-like_DNA-bd_sf"/>
</dbReference>
<dbReference type="CDD" id="cd00131">
    <property type="entry name" value="PAX"/>
    <property type="match status" value="1"/>
</dbReference>
<feature type="domain" description="Paired" evidence="10">
    <location>
        <begin position="32"/>
        <end position="158"/>
    </location>
</feature>
<evidence type="ECO:0000256" key="2">
    <source>
        <dbReference type="ARBA" id="ARBA00022473"/>
    </source>
</evidence>
<comment type="caution">
    <text evidence="11">The sequence shown here is derived from an EMBL/GenBank/DDBJ whole genome shotgun (WGS) entry which is preliminary data.</text>
</comment>
<sequence length="479" mass="51403">MVAARPERPRAAWIKPPPGPRRIFTSVSSPKGHGGLNQLGGMFVNGRPLPEVIRQRIVDMAHQGVRPCDISRQLRVSHGCVSKILGRYYETGSIKPGVIGGSKPKVATPKVVDKIAEYKRQNPTMFAWEIRDRLLAEGVCDGDTVPSVSSINRIIRTKVQQPFNLPLDSKGLSPGHTLIPSSAVTPPESPQSDSLGSTYSISGLLGIPQTSTEGKRSHDDSDQESCRHSVDSQGSSTGPRKQLRTEHFQSQRLDCGFERHHYSSDTFSQTAPGKTEQSIYPLSLINGSLDEGKGASAISRNLAAHQGYTVVAEALQPLPLCLKQEMSPEVNSSSPSPNITANAAFLELTSISAQSSVPIANSCSNATHLSHGFSSFSHHAPVHGQFSSPPLITGRDVASSMLPGYPPHIPSGTQTGFSSSTITGMVAGPEYTGQTYSHAPYTTYSDAWRFTNSSILGSPYYYSSAARAPPPSTTAYDHL</sequence>
<keyword evidence="12" id="KW-1185">Reference proteome</keyword>
<gene>
    <name evidence="11" type="ORF">QQF64_027178</name>
</gene>
<dbReference type="InterPro" id="IPR009057">
    <property type="entry name" value="Homeodomain-like_sf"/>
</dbReference>
<dbReference type="PANTHER" id="PTHR45636">
    <property type="entry name" value="PAIRED BOX PROTEIN PAX-6-RELATED-RELATED"/>
    <property type="match status" value="1"/>
</dbReference>
<name>A0ABR3NBQ1_9TELE</name>
<feature type="compositionally biased region" description="Polar residues" evidence="9">
    <location>
        <begin position="179"/>
        <end position="201"/>
    </location>
</feature>
<dbReference type="Pfam" id="PF12403">
    <property type="entry name" value="Pax2_C"/>
    <property type="match status" value="1"/>
</dbReference>
<keyword evidence="3" id="KW-0563">Paired box</keyword>
<organism evidence="11 12">
    <name type="scientific">Cirrhinus molitorella</name>
    <name type="common">mud carp</name>
    <dbReference type="NCBI Taxonomy" id="172907"/>
    <lineage>
        <taxon>Eukaryota</taxon>
        <taxon>Metazoa</taxon>
        <taxon>Chordata</taxon>
        <taxon>Craniata</taxon>
        <taxon>Vertebrata</taxon>
        <taxon>Euteleostomi</taxon>
        <taxon>Actinopterygii</taxon>
        <taxon>Neopterygii</taxon>
        <taxon>Teleostei</taxon>
        <taxon>Ostariophysi</taxon>
        <taxon>Cypriniformes</taxon>
        <taxon>Cyprinidae</taxon>
        <taxon>Labeoninae</taxon>
        <taxon>Labeonini</taxon>
        <taxon>Cirrhinus</taxon>
    </lineage>
</organism>
<evidence type="ECO:0000256" key="5">
    <source>
        <dbReference type="ARBA" id="ARBA00023125"/>
    </source>
</evidence>
<dbReference type="InterPro" id="IPR043565">
    <property type="entry name" value="PAX_fam"/>
</dbReference>
<feature type="compositionally biased region" description="Basic and acidic residues" evidence="9">
    <location>
        <begin position="213"/>
        <end position="230"/>
    </location>
</feature>